<evidence type="ECO:0000313" key="1">
    <source>
        <dbReference type="EMBL" id="KAE9397150.1"/>
    </source>
</evidence>
<dbReference type="AlphaFoldDB" id="A0A6A4HHJ5"/>
<sequence length="59" mass="6663">MVEDLLVVDPVLPVRELPEEELELDEPLLLLLLLLPDLPLLELEPELFAPPPPPPPLRL</sequence>
<keyword evidence="2" id="KW-1185">Reference proteome</keyword>
<dbReference type="EMBL" id="ML769502">
    <property type="protein sequence ID" value="KAE9397150.1"/>
    <property type="molecule type" value="Genomic_DNA"/>
</dbReference>
<reference evidence="1" key="1">
    <citation type="journal article" date="2019" name="Environ. Microbiol.">
        <title>Fungal ecological strategies reflected in gene transcription - a case study of two litter decomposers.</title>
        <authorList>
            <person name="Barbi F."/>
            <person name="Kohler A."/>
            <person name="Barry K."/>
            <person name="Baskaran P."/>
            <person name="Daum C."/>
            <person name="Fauchery L."/>
            <person name="Ihrmark K."/>
            <person name="Kuo A."/>
            <person name="LaButti K."/>
            <person name="Lipzen A."/>
            <person name="Morin E."/>
            <person name="Grigoriev I.V."/>
            <person name="Henrissat B."/>
            <person name="Lindahl B."/>
            <person name="Martin F."/>
        </authorList>
    </citation>
    <scope>NUCLEOTIDE SEQUENCE</scope>
    <source>
        <strain evidence="1">JB14</strain>
    </source>
</reference>
<feature type="non-terminal residue" evidence="1">
    <location>
        <position position="59"/>
    </location>
</feature>
<evidence type="ECO:0000313" key="2">
    <source>
        <dbReference type="Proteomes" id="UP000799118"/>
    </source>
</evidence>
<accession>A0A6A4HHJ5</accession>
<name>A0A6A4HHJ5_9AGAR</name>
<organism evidence="1 2">
    <name type="scientific">Gymnopus androsaceus JB14</name>
    <dbReference type="NCBI Taxonomy" id="1447944"/>
    <lineage>
        <taxon>Eukaryota</taxon>
        <taxon>Fungi</taxon>
        <taxon>Dikarya</taxon>
        <taxon>Basidiomycota</taxon>
        <taxon>Agaricomycotina</taxon>
        <taxon>Agaricomycetes</taxon>
        <taxon>Agaricomycetidae</taxon>
        <taxon>Agaricales</taxon>
        <taxon>Marasmiineae</taxon>
        <taxon>Omphalotaceae</taxon>
        <taxon>Gymnopus</taxon>
    </lineage>
</organism>
<proteinExistence type="predicted"/>
<protein>
    <submittedName>
        <fullName evidence="1">Uncharacterized protein</fullName>
    </submittedName>
</protein>
<gene>
    <name evidence="1" type="ORF">BT96DRAFT_921724</name>
</gene>
<dbReference type="Proteomes" id="UP000799118">
    <property type="component" value="Unassembled WGS sequence"/>
</dbReference>